<keyword evidence="6" id="KW-1003">Cell membrane</keyword>
<evidence type="ECO:0000256" key="14">
    <source>
        <dbReference type="ARBA" id="ARBA00045720"/>
    </source>
</evidence>
<feature type="transmembrane region" description="Helical" evidence="15">
    <location>
        <begin position="46"/>
        <end position="63"/>
    </location>
</feature>
<evidence type="ECO:0000256" key="15">
    <source>
        <dbReference type="SAM" id="Phobius"/>
    </source>
</evidence>
<evidence type="ECO:0000256" key="12">
    <source>
        <dbReference type="ARBA" id="ARBA00023136"/>
    </source>
</evidence>
<dbReference type="Pfam" id="PF02411">
    <property type="entry name" value="MerT"/>
    <property type="match status" value="1"/>
</dbReference>
<keyword evidence="9" id="KW-0479">Metal-binding</keyword>
<protein>
    <recommendedName>
        <fullName evidence="3">Mercuric transport protein MerT</fullName>
    </recommendedName>
    <alternativeName>
        <fullName evidence="13">Mercury ion transport protein</fullName>
    </alternativeName>
</protein>
<comment type="similarity">
    <text evidence="2">Belongs to the MerT family.</text>
</comment>
<dbReference type="GO" id="GO:0046872">
    <property type="term" value="F:metal ion binding"/>
    <property type="evidence" value="ECO:0007669"/>
    <property type="project" value="UniProtKB-KW"/>
</dbReference>
<dbReference type="CDD" id="cd00371">
    <property type="entry name" value="HMA"/>
    <property type="match status" value="1"/>
</dbReference>
<keyword evidence="11 15" id="KW-1133">Transmembrane helix</keyword>
<dbReference type="Gene3D" id="1.10.287.910">
    <property type="entry name" value="bacterial mercury transporter, merf"/>
    <property type="match status" value="1"/>
</dbReference>
<dbReference type="AlphaFoldDB" id="A0A150XKL2"/>
<evidence type="ECO:0000256" key="8">
    <source>
        <dbReference type="ARBA" id="ARBA00022692"/>
    </source>
</evidence>
<sequence>MRSNKKLAGAGLVTAIAASLCCITPVLALIAGTSGIASTFSWLEPFRPYLIGLTIVVLVFAWYQKLKPRSQEEIECACEDDDLAGKAGKPSFRQSKTSLGIVTVFAALMLAFPLYADVFYPKYNKQIMVVDKADIQTIEFTISGMTCNGCAEHVKHEVNKLDGIIAVNASYENGNAIVEFDQTRASNIQIEKTINSTGYKVTGQSRRNH</sequence>
<organism evidence="17 18">
    <name type="scientific">Roseivirga seohaensis</name>
    <dbReference type="NCBI Taxonomy" id="1914963"/>
    <lineage>
        <taxon>Bacteria</taxon>
        <taxon>Pseudomonadati</taxon>
        <taxon>Bacteroidota</taxon>
        <taxon>Cytophagia</taxon>
        <taxon>Cytophagales</taxon>
        <taxon>Roseivirgaceae</taxon>
        <taxon>Roseivirga</taxon>
    </lineage>
</organism>
<dbReference type="InterPro" id="IPR003457">
    <property type="entry name" value="Transprt_MerT"/>
</dbReference>
<dbReference type="STRING" id="1914963.AWW67_12930"/>
<evidence type="ECO:0000313" key="17">
    <source>
        <dbReference type="EMBL" id="KYG79277.1"/>
    </source>
</evidence>
<evidence type="ECO:0000256" key="2">
    <source>
        <dbReference type="ARBA" id="ARBA00008224"/>
    </source>
</evidence>
<keyword evidence="5" id="KW-0475">Mercuric resistance</keyword>
<feature type="domain" description="HMA" evidence="16">
    <location>
        <begin position="136"/>
        <end position="202"/>
    </location>
</feature>
<dbReference type="PROSITE" id="PS01047">
    <property type="entry name" value="HMA_1"/>
    <property type="match status" value="1"/>
</dbReference>
<keyword evidence="8 15" id="KW-0812">Transmembrane</keyword>
<dbReference type="Pfam" id="PF00403">
    <property type="entry name" value="HMA"/>
    <property type="match status" value="1"/>
</dbReference>
<evidence type="ECO:0000256" key="10">
    <source>
        <dbReference type="ARBA" id="ARBA00022914"/>
    </source>
</evidence>
<reference evidence="17 18" key="1">
    <citation type="submission" date="2016-01" db="EMBL/GenBank/DDBJ databases">
        <title>Genome sequencing of Roseivirga seohaensis SW-152.</title>
        <authorList>
            <person name="Selvaratnam C."/>
            <person name="Thevarajoo S."/>
            <person name="Goh K.M."/>
            <person name="Ee R."/>
            <person name="Chan K.-G."/>
            <person name="Chong C.S."/>
        </authorList>
    </citation>
    <scope>NUCLEOTIDE SEQUENCE [LARGE SCALE GENOMIC DNA]</scope>
    <source>
        <strain evidence="17 18">SW-152</strain>
    </source>
</reference>
<evidence type="ECO:0000256" key="7">
    <source>
        <dbReference type="ARBA" id="ARBA00022519"/>
    </source>
</evidence>
<evidence type="ECO:0000256" key="5">
    <source>
        <dbReference type="ARBA" id="ARBA00022466"/>
    </source>
</evidence>
<accession>A0A150XKL2</accession>
<dbReference type="InterPro" id="IPR036163">
    <property type="entry name" value="HMA_dom_sf"/>
</dbReference>
<dbReference type="InterPro" id="IPR006121">
    <property type="entry name" value="HMA_dom"/>
</dbReference>
<comment type="caution">
    <text evidence="17">The sequence shown here is derived from an EMBL/GenBank/DDBJ whole genome shotgun (WGS) entry which is preliminary data.</text>
</comment>
<comment type="subcellular location">
    <subcellularLocation>
        <location evidence="1">Cell inner membrane</location>
        <topology evidence="1">Multi-pass membrane protein</topology>
    </subcellularLocation>
</comment>
<gene>
    <name evidence="17" type="ORF">AWW67_12930</name>
</gene>
<keyword evidence="12 15" id="KW-0472">Membrane</keyword>
<dbReference type="RefSeq" id="WP_062303359.1">
    <property type="nucleotide sequence ID" value="NZ_LRPB01000049.1"/>
</dbReference>
<evidence type="ECO:0000256" key="6">
    <source>
        <dbReference type="ARBA" id="ARBA00022475"/>
    </source>
</evidence>
<evidence type="ECO:0000256" key="11">
    <source>
        <dbReference type="ARBA" id="ARBA00022989"/>
    </source>
</evidence>
<evidence type="ECO:0000259" key="16">
    <source>
        <dbReference type="PROSITE" id="PS50846"/>
    </source>
</evidence>
<dbReference type="FunFam" id="3.30.70.100:FF:000001">
    <property type="entry name" value="ATPase copper transporting beta"/>
    <property type="match status" value="1"/>
</dbReference>
<evidence type="ECO:0000256" key="3">
    <source>
        <dbReference type="ARBA" id="ARBA00017053"/>
    </source>
</evidence>
<evidence type="ECO:0000256" key="1">
    <source>
        <dbReference type="ARBA" id="ARBA00004429"/>
    </source>
</evidence>
<name>A0A150XKL2_9BACT</name>
<dbReference type="PROSITE" id="PS50846">
    <property type="entry name" value="HMA_2"/>
    <property type="match status" value="1"/>
</dbReference>
<proteinExistence type="inferred from homology"/>
<dbReference type="GO" id="GO:0005886">
    <property type="term" value="C:plasma membrane"/>
    <property type="evidence" value="ECO:0007669"/>
    <property type="project" value="UniProtKB-SubCell"/>
</dbReference>
<keyword evidence="4" id="KW-0813">Transport</keyword>
<dbReference type="GO" id="GO:0015097">
    <property type="term" value="F:mercury ion transmembrane transporter activity"/>
    <property type="evidence" value="ECO:0007669"/>
    <property type="project" value="InterPro"/>
</dbReference>
<dbReference type="Proteomes" id="UP000075663">
    <property type="component" value="Unassembled WGS sequence"/>
</dbReference>
<evidence type="ECO:0000256" key="4">
    <source>
        <dbReference type="ARBA" id="ARBA00022448"/>
    </source>
</evidence>
<keyword evidence="7" id="KW-0997">Cell inner membrane</keyword>
<dbReference type="SUPFAM" id="SSF55008">
    <property type="entry name" value="HMA, heavy metal-associated domain"/>
    <property type="match status" value="1"/>
</dbReference>
<dbReference type="NCBIfam" id="NF033556">
    <property type="entry name" value="MerTP_fusion"/>
    <property type="match status" value="1"/>
</dbReference>
<dbReference type="Gene3D" id="3.30.70.100">
    <property type="match status" value="1"/>
</dbReference>
<keyword evidence="10" id="KW-0476">Mercury</keyword>
<evidence type="ECO:0000256" key="9">
    <source>
        <dbReference type="ARBA" id="ARBA00022723"/>
    </source>
</evidence>
<feature type="transmembrane region" description="Helical" evidence="15">
    <location>
        <begin position="99"/>
        <end position="116"/>
    </location>
</feature>
<evidence type="ECO:0000313" key="18">
    <source>
        <dbReference type="Proteomes" id="UP000075663"/>
    </source>
</evidence>
<dbReference type="InterPro" id="IPR017969">
    <property type="entry name" value="Heavy-metal-associated_CS"/>
</dbReference>
<evidence type="ECO:0000256" key="13">
    <source>
        <dbReference type="ARBA" id="ARBA00030934"/>
    </source>
</evidence>
<dbReference type="EMBL" id="LRPB01000049">
    <property type="protein sequence ID" value="KYG79277.1"/>
    <property type="molecule type" value="Genomic_DNA"/>
</dbReference>
<comment type="function">
    <text evidence="14">Involved in mercury resistance. Probably transfers a mercuric ion from the periplasmic Hg(2+)-binding protein MerP to the cytoplasmic mercuric reductase MerA.</text>
</comment>